<dbReference type="EMBL" id="OZ034813">
    <property type="protein sequence ID" value="CAL1357577.1"/>
    <property type="molecule type" value="Genomic_DNA"/>
</dbReference>
<evidence type="ECO:0000313" key="2">
    <source>
        <dbReference type="Proteomes" id="UP001497516"/>
    </source>
</evidence>
<reference evidence="1 2" key="1">
    <citation type="submission" date="2024-04" db="EMBL/GenBank/DDBJ databases">
        <authorList>
            <person name="Fracassetti M."/>
        </authorList>
    </citation>
    <scope>NUCLEOTIDE SEQUENCE [LARGE SCALE GENOMIC DNA]</scope>
</reference>
<evidence type="ECO:0000313" key="1">
    <source>
        <dbReference type="EMBL" id="CAL1357577.1"/>
    </source>
</evidence>
<proteinExistence type="predicted"/>
<organism evidence="1 2">
    <name type="scientific">Linum trigynum</name>
    <dbReference type="NCBI Taxonomy" id="586398"/>
    <lineage>
        <taxon>Eukaryota</taxon>
        <taxon>Viridiplantae</taxon>
        <taxon>Streptophyta</taxon>
        <taxon>Embryophyta</taxon>
        <taxon>Tracheophyta</taxon>
        <taxon>Spermatophyta</taxon>
        <taxon>Magnoliopsida</taxon>
        <taxon>eudicotyledons</taxon>
        <taxon>Gunneridae</taxon>
        <taxon>Pentapetalae</taxon>
        <taxon>rosids</taxon>
        <taxon>fabids</taxon>
        <taxon>Malpighiales</taxon>
        <taxon>Linaceae</taxon>
        <taxon>Linum</taxon>
    </lineage>
</organism>
<keyword evidence="2" id="KW-1185">Reference proteome</keyword>
<name>A0AAV2CM98_9ROSI</name>
<sequence>MFATVCRYRVMVGTPVTELMFPGFLFGTPFAELTNSQQETSMTRWWAAGYANAMGFTVHQQTAKQQKKRKKLKPNKARKQSATPLLPFYSPAVACCF</sequence>
<accession>A0AAV2CM98</accession>
<protein>
    <submittedName>
        <fullName evidence="1">Uncharacterized protein</fullName>
    </submittedName>
</protein>
<gene>
    <name evidence="1" type="ORF">LTRI10_LOCUS5196</name>
</gene>
<dbReference type="AlphaFoldDB" id="A0AAV2CM98"/>
<dbReference type="Proteomes" id="UP001497516">
    <property type="component" value="Chromosome 1"/>
</dbReference>